<dbReference type="SMART" id="SM00448">
    <property type="entry name" value="REC"/>
    <property type="match status" value="1"/>
</dbReference>
<accession>A0A510Y0M1</accession>
<dbReference type="Proteomes" id="UP000321419">
    <property type="component" value="Unassembled WGS sequence"/>
</dbReference>
<dbReference type="SUPFAM" id="SSF141868">
    <property type="entry name" value="EAL domain-like"/>
    <property type="match status" value="1"/>
</dbReference>
<dbReference type="SMART" id="SM00267">
    <property type="entry name" value="GGDEF"/>
    <property type="match status" value="1"/>
</dbReference>
<dbReference type="AlphaFoldDB" id="A0A510Y0M1"/>
<dbReference type="SUPFAM" id="SSF55073">
    <property type="entry name" value="Nucleotide cyclase"/>
    <property type="match status" value="1"/>
</dbReference>
<dbReference type="RefSeq" id="WP_089347926.1">
    <property type="nucleotide sequence ID" value="NZ_BJUM01000060.1"/>
</dbReference>
<organism evidence="6 7">
    <name type="scientific">Pseudoalteromonas espejiana</name>
    <dbReference type="NCBI Taxonomy" id="28107"/>
    <lineage>
        <taxon>Bacteria</taxon>
        <taxon>Pseudomonadati</taxon>
        <taxon>Pseudomonadota</taxon>
        <taxon>Gammaproteobacteria</taxon>
        <taxon>Alteromonadales</taxon>
        <taxon>Pseudoalteromonadaceae</taxon>
        <taxon>Pseudoalteromonas</taxon>
    </lineage>
</organism>
<comment type="cofactor">
    <cofactor evidence="1">
        <name>Mg(2+)</name>
        <dbReference type="ChEBI" id="CHEBI:18420"/>
    </cofactor>
</comment>
<dbReference type="InterPro" id="IPR001633">
    <property type="entry name" value="EAL_dom"/>
</dbReference>
<evidence type="ECO:0000313" key="6">
    <source>
        <dbReference type="EMBL" id="GEK56876.1"/>
    </source>
</evidence>
<dbReference type="PROSITE" id="PS50883">
    <property type="entry name" value="EAL"/>
    <property type="match status" value="1"/>
</dbReference>
<dbReference type="PANTHER" id="PTHR44757:SF2">
    <property type="entry name" value="BIOFILM ARCHITECTURE MAINTENANCE PROTEIN MBAA"/>
    <property type="match status" value="1"/>
</dbReference>
<dbReference type="InterPro" id="IPR043128">
    <property type="entry name" value="Rev_trsase/Diguanyl_cyclase"/>
</dbReference>
<evidence type="ECO:0000256" key="2">
    <source>
        <dbReference type="PROSITE-ProRule" id="PRU00169"/>
    </source>
</evidence>
<comment type="caution">
    <text evidence="6">The sequence shown here is derived from an EMBL/GenBank/DDBJ whole genome shotgun (WGS) entry which is preliminary data.</text>
</comment>
<dbReference type="Pfam" id="PF00990">
    <property type="entry name" value="GGDEF"/>
    <property type="match status" value="1"/>
</dbReference>
<feature type="modified residue" description="4-aspartylphosphate" evidence="2">
    <location>
        <position position="54"/>
    </location>
</feature>
<dbReference type="InterPro" id="IPR052155">
    <property type="entry name" value="Biofilm_reg_signaling"/>
</dbReference>
<dbReference type="Gene3D" id="3.30.70.270">
    <property type="match status" value="1"/>
</dbReference>
<dbReference type="Pfam" id="PF00072">
    <property type="entry name" value="Response_reg"/>
    <property type="match status" value="1"/>
</dbReference>
<keyword evidence="7" id="KW-1185">Reference proteome</keyword>
<feature type="domain" description="Response regulatory" evidence="3">
    <location>
        <begin position="2"/>
        <end position="121"/>
    </location>
</feature>
<dbReference type="GO" id="GO:0000160">
    <property type="term" value="P:phosphorelay signal transduction system"/>
    <property type="evidence" value="ECO:0007669"/>
    <property type="project" value="InterPro"/>
</dbReference>
<dbReference type="Gene3D" id="3.40.50.2300">
    <property type="match status" value="1"/>
</dbReference>
<feature type="domain" description="GGDEF" evidence="5">
    <location>
        <begin position="172"/>
        <end position="305"/>
    </location>
</feature>
<dbReference type="Gene3D" id="3.20.20.450">
    <property type="entry name" value="EAL domain"/>
    <property type="match status" value="1"/>
</dbReference>
<keyword evidence="2" id="KW-0597">Phosphoprotein</keyword>
<dbReference type="FunFam" id="3.30.70.270:FF:000001">
    <property type="entry name" value="Diguanylate cyclase domain protein"/>
    <property type="match status" value="1"/>
</dbReference>
<dbReference type="InterPro" id="IPR035919">
    <property type="entry name" value="EAL_sf"/>
</dbReference>
<dbReference type="NCBIfam" id="TIGR00254">
    <property type="entry name" value="GGDEF"/>
    <property type="match status" value="1"/>
</dbReference>
<dbReference type="InterPro" id="IPR000160">
    <property type="entry name" value="GGDEF_dom"/>
</dbReference>
<evidence type="ECO:0000313" key="7">
    <source>
        <dbReference type="Proteomes" id="UP000321419"/>
    </source>
</evidence>
<name>A0A510Y0M1_9GAMM</name>
<dbReference type="PANTHER" id="PTHR44757">
    <property type="entry name" value="DIGUANYLATE CYCLASE DGCP"/>
    <property type="match status" value="1"/>
</dbReference>
<dbReference type="InterPro" id="IPR029787">
    <property type="entry name" value="Nucleotide_cyclase"/>
</dbReference>
<dbReference type="InterPro" id="IPR011006">
    <property type="entry name" value="CheY-like_superfamily"/>
</dbReference>
<dbReference type="PROSITE" id="PS50887">
    <property type="entry name" value="GGDEF"/>
    <property type="match status" value="1"/>
</dbReference>
<dbReference type="OrthoDB" id="9812358at2"/>
<dbReference type="CDD" id="cd01949">
    <property type="entry name" value="GGDEF"/>
    <property type="match status" value="1"/>
</dbReference>
<evidence type="ECO:0000259" key="3">
    <source>
        <dbReference type="PROSITE" id="PS50110"/>
    </source>
</evidence>
<evidence type="ECO:0000259" key="4">
    <source>
        <dbReference type="PROSITE" id="PS50883"/>
    </source>
</evidence>
<dbReference type="SMART" id="SM00052">
    <property type="entry name" value="EAL"/>
    <property type="match status" value="1"/>
</dbReference>
<dbReference type="CDD" id="cd01948">
    <property type="entry name" value="EAL"/>
    <property type="match status" value="1"/>
</dbReference>
<dbReference type="InterPro" id="IPR001789">
    <property type="entry name" value="Sig_transdc_resp-reg_receiver"/>
</dbReference>
<proteinExistence type="predicted"/>
<feature type="domain" description="EAL" evidence="4">
    <location>
        <begin position="314"/>
        <end position="566"/>
    </location>
</feature>
<reference evidence="6 7" key="1">
    <citation type="submission" date="2019-07" db="EMBL/GenBank/DDBJ databases">
        <title>Whole genome shotgun sequence of Pseudoalteromonas espejiana NBRC 102222.</title>
        <authorList>
            <person name="Hosoyama A."/>
            <person name="Uohara A."/>
            <person name="Ohji S."/>
            <person name="Ichikawa N."/>
        </authorList>
    </citation>
    <scope>NUCLEOTIDE SEQUENCE [LARGE SCALE GENOMIC DNA]</scope>
    <source>
        <strain evidence="6 7">NBRC 102222</strain>
    </source>
</reference>
<protein>
    <submittedName>
        <fullName evidence="6">GGDEF domain-containing response regulator</fullName>
    </submittedName>
</protein>
<dbReference type="Pfam" id="PF00563">
    <property type="entry name" value="EAL"/>
    <property type="match status" value="1"/>
</dbReference>
<dbReference type="PROSITE" id="PS50110">
    <property type="entry name" value="RESPONSE_REGULATORY"/>
    <property type="match status" value="1"/>
</dbReference>
<dbReference type="CDD" id="cd00156">
    <property type="entry name" value="REC"/>
    <property type="match status" value="1"/>
</dbReference>
<gene>
    <name evidence="6" type="ORF">PES01_37210</name>
</gene>
<sequence>MYILIVDDDLVDRKLIKKMLLSNGDQYHNITEVTSVDEGLFAIDRTHFDVILLDYSMPKENGIKLLSEMRAKPNLGNTAIVMISASENEVLALKCIEAGAQDFLPKNSITSESLNKAILFAQKRFEAEQRMHESYLAVKRMAQRDQLTGLSNRYHFEELLKTTIESNKRSKTSAALLALDLDNFKHINDTLGHNIGDEVLKQVVRRINNCLRRDEGFARLGGDEFAVIIGGVAEFTQIGKIAERILKHVAEPYLIENTIINCGVSIGSAIYPSDATESANLLKCADIAMYRSKQNGKGRISFYKEQYQYEFSRRVEIQNKIKENIKNNAFRLFYQPVFSTATNKVTGVEALIRWPEEEPYYTPDEFIPISEQCRLVDQLGEWVIATALAQLAIWQQQAESFSMSINISPVQLQNDRLLAYFINCIDKYQLKPANIILEITETAFIEDDLKITNTLNALSEKGFRIALDDFGMGYSSIAHLTSYPIDIVKLDKSLQTNGGPKAKHAKVIEGLSLMLKAMGFAVVAEGVETQEQYLFCNELDINHVQGFLFSKALPAEEVQLLFNKTNLVNS</sequence>
<dbReference type="GO" id="GO:0003824">
    <property type="term" value="F:catalytic activity"/>
    <property type="evidence" value="ECO:0007669"/>
    <property type="project" value="UniProtKB-ARBA"/>
</dbReference>
<dbReference type="EMBL" id="BJUM01000060">
    <property type="protein sequence ID" value="GEK56876.1"/>
    <property type="molecule type" value="Genomic_DNA"/>
</dbReference>
<evidence type="ECO:0000259" key="5">
    <source>
        <dbReference type="PROSITE" id="PS50887"/>
    </source>
</evidence>
<dbReference type="SUPFAM" id="SSF52172">
    <property type="entry name" value="CheY-like"/>
    <property type="match status" value="1"/>
</dbReference>
<evidence type="ECO:0000256" key="1">
    <source>
        <dbReference type="ARBA" id="ARBA00001946"/>
    </source>
</evidence>